<dbReference type="AlphaFoldDB" id="S7URC2"/>
<dbReference type="OrthoDB" id="9778453at2"/>
<dbReference type="SUPFAM" id="SSF109604">
    <property type="entry name" value="HD-domain/PDEase-like"/>
    <property type="match status" value="1"/>
</dbReference>
<dbReference type="InterPro" id="IPR006675">
    <property type="entry name" value="HDIG_dom"/>
</dbReference>
<dbReference type="SUPFAM" id="SSF50249">
    <property type="entry name" value="Nucleic acid-binding proteins"/>
    <property type="match status" value="1"/>
</dbReference>
<dbReference type="RefSeq" id="WP_020878317.1">
    <property type="nucleotide sequence ID" value="NZ_ATHJ01000110.1"/>
</dbReference>
<comment type="caution">
    <text evidence="3">The sequence shown here is derived from an EMBL/GenBank/DDBJ whole genome shotgun (WGS) entry which is preliminary data.</text>
</comment>
<dbReference type="GO" id="GO:0016787">
    <property type="term" value="F:hydrolase activity"/>
    <property type="evidence" value="ECO:0007669"/>
    <property type="project" value="UniProtKB-KW"/>
</dbReference>
<dbReference type="InterPro" id="IPR006674">
    <property type="entry name" value="HD_domain"/>
</dbReference>
<dbReference type="PATRIC" id="fig|1121405.3.peg.3704"/>
<dbReference type="PANTHER" id="PTHR37294">
    <property type="entry name" value="3'-5' EXORIBONUCLEASE YHAM"/>
    <property type="match status" value="1"/>
</dbReference>
<accession>S7URC2</accession>
<dbReference type="Gene3D" id="1.10.3210.10">
    <property type="entry name" value="Hypothetical protein af1432"/>
    <property type="match status" value="1"/>
</dbReference>
<dbReference type="Pfam" id="PF01966">
    <property type="entry name" value="HD"/>
    <property type="match status" value="1"/>
</dbReference>
<name>S7URC2_DESML</name>
<dbReference type="SMART" id="SM00471">
    <property type="entry name" value="HDc"/>
    <property type="match status" value="1"/>
</dbReference>
<keyword evidence="4" id="KW-1185">Reference proteome</keyword>
<dbReference type="InterPro" id="IPR012340">
    <property type="entry name" value="NA-bd_OB-fold"/>
</dbReference>
<dbReference type="InterPro" id="IPR004365">
    <property type="entry name" value="NA-bd_OB_tRNA"/>
</dbReference>
<dbReference type="Pfam" id="PF01336">
    <property type="entry name" value="tRNA_anti-codon"/>
    <property type="match status" value="1"/>
</dbReference>
<dbReference type="Gene3D" id="2.40.50.140">
    <property type="entry name" value="Nucleic acid-binding proteins"/>
    <property type="match status" value="1"/>
</dbReference>
<dbReference type="EMBL" id="ATHJ01000110">
    <property type="protein sequence ID" value="EPR34848.1"/>
    <property type="molecule type" value="Genomic_DNA"/>
</dbReference>
<proteinExistence type="predicted"/>
<dbReference type="GO" id="GO:0031125">
    <property type="term" value="P:rRNA 3'-end processing"/>
    <property type="evidence" value="ECO:0007669"/>
    <property type="project" value="TreeGrafter"/>
</dbReference>
<keyword evidence="1 3" id="KW-0378">Hydrolase</keyword>
<evidence type="ECO:0000259" key="2">
    <source>
        <dbReference type="SMART" id="SM00471"/>
    </source>
</evidence>
<dbReference type="STRING" id="897.B2D07_07100"/>
<dbReference type="CDD" id="cd00077">
    <property type="entry name" value="HDc"/>
    <property type="match status" value="1"/>
</dbReference>
<sequence length="320" mass="36389">MKQQFAAEITVGIQVDDVFVISSKTLSQKKNGENYLNLTLSDRTGDIKSVAWDNVLEVAAVGGVGDFVRARGTVSEYRGSLQLTLRELSPVERGAVQRDDFLPVVQRQSPDRMFERLRSTVDKHIQDPDLRRLFTAFWADDDFVDRFKQAPGGKKMHHAYLGGLLEHTLSMTILVHNIAAHYSGIDMELLLAGAILHDIGKIREFEYDYVIDYSDEGKLLTHIIIGCGMLDEKIRRIDGFPPEKAMLLKHMIVSHHGSREFGSPEPPKTLEAVLLNHIDEIDAKMNGLREFIAKENPQEKWTGYNPMLRRQLFRSDREES</sequence>
<dbReference type="InterPro" id="IPR003607">
    <property type="entry name" value="HD/PDEase_dom"/>
</dbReference>
<dbReference type="CDD" id="cd04492">
    <property type="entry name" value="YhaM_OBF_like"/>
    <property type="match status" value="1"/>
</dbReference>
<dbReference type="InterPro" id="IPR050798">
    <property type="entry name" value="YhaM_exoribonuc/phosphodiest"/>
</dbReference>
<evidence type="ECO:0000313" key="4">
    <source>
        <dbReference type="Proteomes" id="UP000014977"/>
    </source>
</evidence>
<dbReference type="NCBIfam" id="TIGR00277">
    <property type="entry name" value="HDIG"/>
    <property type="match status" value="1"/>
</dbReference>
<dbReference type="GO" id="GO:0003676">
    <property type="term" value="F:nucleic acid binding"/>
    <property type="evidence" value="ECO:0007669"/>
    <property type="project" value="InterPro"/>
</dbReference>
<protein>
    <submittedName>
        <fullName evidence="3">Metal dependent phosphohydrolase</fullName>
    </submittedName>
</protein>
<evidence type="ECO:0000313" key="3">
    <source>
        <dbReference type="EMBL" id="EPR34848.1"/>
    </source>
</evidence>
<organism evidence="3 4">
    <name type="scientific">Desulfococcus multivorans DSM 2059</name>
    <dbReference type="NCBI Taxonomy" id="1121405"/>
    <lineage>
        <taxon>Bacteria</taxon>
        <taxon>Pseudomonadati</taxon>
        <taxon>Thermodesulfobacteriota</taxon>
        <taxon>Desulfobacteria</taxon>
        <taxon>Desulfobacterales</taxon>
        <taxon>Desulfococcaceae</taxon>
        <taxon>Desulfococcus</taxon>
    </lineage>
</organism>
<dbReference type="Proteomes" id="UP000014977">
    <property type="component" value="Unassembled WGS sequence"/>
</dbReference>
<dbReference type="eggNOG" id="COG3481">
    <property type="taxonomic scope" value="Bacteria"/>
</dbReference>
<evidence type="ECO:0000256" key="1">
    <source>
        <dbReference type="ARBA" id="ARBA00022801"/>
    </source>
</evidence>
<dbReference type="PANTHER" id="PTHR37294:SF1">
    <property type="entry name" value="3'-5' EXORIBONUCLEASE YHAM"/>
    <property type="match status" value="1"/>
</dbReference>
<reference evidence="3 4" key="1">
    <citation type="journal article" date="2013" name="Genome Announc.">
        <title>Draft genome sequences for three mercury-methylating, sulfate-reducing bacteria.</title>
        <authorList>
            <person name="Brown S.D."/>
            <person name="Hurt R.A.Jr."/>
            <person name="Gilmour C.C."/>
            <person name="Elias D.A."/>
        </authorList>
    </citation>
    <scope>NUCLEOTIDE SEQUENCE [LARGE SCALE GENOMIC DNA]</scope>
    <source>
        <strain evidence="3 4">DSM 2059</strain>
    </source>
</reference>
<gene>
    <name evidence="3" type="ORF">dsmv_3227</name>
</gene>
<feature type="domain" description="HD/PDEase" evidence="2">
    <location>
        <begin position="160"/>
        <end position="293"/>
    </location>
</feature>